<protein>
    <submittedName>
        <fullName evidence="15">p53 protein</fullName>
    </submittedName>
</protein>
<accession>A0A3R7ME20</accession>
<keyword evidence="5 11" id="KW-0862">Zinc</keyword>
<dbReference type="InterPro" id="IPR002117">
    <property type="entry name" value="p53_tumour_suppressor"/>
</dbReference>
<dbReference type="InterPro" id="IPR012346">
    <property type="entry name" value="p53/RUNT-type_TF_DNA-bd_sf"/>
</dbReference>
<feature type="binding site" evidence="11">
    <location>
        <position position="222"/>
    </location>
    <ligand>
        <name>Zn(2+)</name>
        <dbReference type="ChEBI" id="CHEBI:29105"/>
    </ligand>
</feature>
<keyword evidence="10" id="KW-0539">Nucleus</keyword>
<keyword evidence="16" id="KW-1185">Reference proteome</keyword>
<keyword evidence="8" id="KW-0010">Activator</keyword>
<evidence type="ECO:0000313" key="16">
    <source>
        <dbReference type="Proteomes" id="UP000283509"/>
    </source>
</evidence>
<feature type="region of interest" description="Disordered" evidence="13">
    <location>
        <begin position="55"/>
        <end position="79"/>
    </location>
</feature>
<evidence type="ECO:0000313" key="15">
    <source>
        <dbReference type="EMBL" id="ROT80121.1"/>
    </source>
</evidence>
<evidence type="ECO:0000256" key="13">
    <source>
        <dbReference type="SAM" id="MobiDB-lite"/>
    </source>
</evidence>
<feature type="domain" description="p53 DNA-binding" evidence="14">
    <location>
        <begin position="143"/>
        <end position="230"/>
    </location>
</feature>
<evidence type="ECO:0000256" key="6">
    <source>
        <dbReference type="ARBA" id="ARBA00023015"/>
    </source>
</evidence>
<keyword evidence="7" id="KW-0238">DNA-binding</keyword>
<dbReference type="Proteomes" id="UP000283509">
    <property type="component" value="Unassembled WGS sequence"/>
</dbReference>
<dbReference type="InterPro" id="IPR008967">
    <property type="entry name" value="p53-like_TF_DNA-bd_sf"/>
</dbReference>
<evidence type="ECO:0000256" key="12">
    <source>
        <dbReference type="PIRSR" id="PIRSR602117-2"/>
    </source>
</evidence>
<organism evidence="15 16">
    <name type="scientific">Penaeus vannamei</name>
    <name type="common">Whiteleg shrimp</name>
    <name type="synonym">Litopenaeus vannamei</name>
    <dbReference type="NCBI Taxonomy" id="6689"/>
    <lineage>
        <taxon>Eukaryota</taxon>
        <taxon>Metazoa</taxon>
        <taxon>Ecdysozoa</taxon>
        <taxon>Arthropoda</taxon>
        <taxon>Crustacea</taxon>
        <taxon>Multicrustacea</taxon>
        <taxon>Malacostraca</taxon>
        <taxon>Eumalacostraca</taxon>
        <taxon>Eucarida</taxon>
        <taxon>Decapoda</taxon>
        <taxon>Dendrobranchiata</taxon>
        <taxon>Penaeoidea</taxon>
        <taxon>Penaeidae</taxon>
        <taxon>Penaeus</taxon>
    </lineage>
</organism>
<evidence type="ECO:0000256" key="8">
    <source>
        <dbReference type="ARBA" id="ARBA00023159"/>
    </source>
</evidence>
<dbReference type="PANTHER" id="PTHR11447:SF16">
    <property type="entry name" value="P53 PROTEIN LONG FORM VARIANT 1"/>
    <property type="match status" value="1"/>
</dbReference>
<keyword evidence="6" id="KW-0805">Transcription regulation</keyword>
<feature type="binding site" evidence="11">
    <location>
        <position position="219"/>
    </location>
    <ligand>
        <name>Zn(2+)</name>
        <dbReference type="ChEBI" id="CHEBI:29105"/>
    </ligand>
</feature>
<dbReference type="PRINTS" id="PR00386">
    <property type="entry name" value="P53SUPPRESSR"/>
</dbReference>
<comment type="similarity">
    <text evidence="2">Belongs to the p53 family.</text>
</comment>
<evidence type="ECO:0000256" key="3">
    <source>
        <dbReference type="ARBA" id="ARBA00022703"/>
    </source>
</evidence>
<evidence type="ECO:0000256" key="9">
    <source>
        <dbReference type="ARBA" id="ARBA00023163"/>
    </source>
</evidence>
<reference evidence="15 16" key="1">
    <citation type="submission" date="2018-04" db="EMBL/GenBank/DDBJ databases">
        <authorList>
            <person name="Zhang X."/>
            <person name="Yuan J."/>
            <person name="Li F."/>
            <person name="Xiang J."/>
        </authorList>
    </citation>
    <scope>NUCLEOTIDE SEQUENCE [LARGE SCALE GENOMIC DNA]</scope>
    <source>
        <tissue evidence="15">Muscle</tissue>
    </source>
</reference>
<proteinExistence type="inferred from homology"/>
<dbReference type="GO" id="GO:0000981">
    <property type="term" value="F:DNA-binding transcription factor activity, RNA polymerase II-specific"/>
    <property type="evidence" value="ECO:0007669"/>
    <property type="project" value="TreeGrafter"/>
</dbReference>
<dbReference type="Pfam" id="PF00870">
    <property type="entry name" value="P53"/>
    <property type="match status" value="1"/>
</dbReference>
<dbReference type="InterPro" id="IPR011615">
    <property type="entry name" value="p53_DNA-bd"/>
</dbReference>
<dbReference type="STRING" id="6689.A0A3R7ME20"/>
<evidence type="ECO:0000256" key="5">
    <source>
        <dbReference type="ARBA" id="ARBA00022833"/>
    </source>
</evidence>
<feature type="site" description="Interaction with DNA" evidence="12">
    <location>
        <position position="162"/>
    </location>
</feature>
<sequence>MRSKKVPSRTQGMEGERTGLTVVTKGIATTNTPGNTSTVLRGGVAQLGRACVPGRGPAFKKETRSVGMSTVPADPKDMETQKAQEKLRHIESLGIIKIEKDESPGPRFLIVAPQQQGQVSTVLELQSQATTVSGVVDVPILTNMEGEYGFTVSIQDRERTTKSPMWLMSKITKKLYTNINKAVPFEINLKKRVINEHFFIRAVPVFSSPQFLRTNVNRCPNHASPTDPTNHGE</sequence>
<keyword evidence="4 11" id="KW-0479">Metal-binding</keyword>
<comment type="caution">
    <text evidence="15">The sequence shown here is derived from an EMBL/GenBank/DDBJ whole genome shotgun (WGS) entry which is preliminary data.</text>
</comment>
<reference evidence="15 16" key="2">
    <citation type="submission" date="2019-01" db="EMBL/GenBank/DDBJ databases">
        <title>The decoding of complex shrimp genome reveals the adaptation for benthos swimmer, frequently molting mechanism and breeding impact on genome.</title>
        <authorList>
            <person name="Sun Y."/>
            <person name="Gao Y."/>
            <person name="Yu Y."/>
        </authorList>
    </citation>
    <scope>NUCLEOTIDE SEQUENCE [LARGE SCALE GENOMIC DNA]</scope>
    <source>
        <tissue evidence="15">Muscle</tissue>
    </source>
</reference>
<evidence type="ECO:0000256" key="4">
    <source>
        <dbReference type="ARBA" id="ARBA00022723"/>
    </source>
</evidence>
<keyword evidence="9" id="KW-0804">Transcription</keyword>
<gene>
    <name evidence="15" type="ORF">C7M84_001170</name>
</gene>
<evidence type="ECO:0000256" key="7">
    <source>
        <dbReference type="ARBA" id="ARBA00023125"/>
    </source>
</evidence>
<comment type="cofactor">
    <cofactor evidence="11">
        <name>Zn(2+)</name>
        <dbReference type="ChEBI" id="CHEBI:29105"/>
    </cofactor>
    <text evidence="11">Binds 1 zinc ion per subunit.</text>
</comment>
<keyword evidence="3" id="KW-0053">Apoptosis</keyword>
<evidence type="ECO:0000256" key="2">
    <source>
        <dbReference type="ARBA" id="ARBA00006167"/>
    </source>
</evidence>
<dbReference type="AlphaFoldDB" id="A0A3R7ME20"/>
<evidence type="ECO:0000256" key="10">
    <source>
        <dbReference type="ARBA" id="ARBA00023242"/>
    </source>
</evidence>
<evidence type="ECO:0000256" key="1">
    <source>
        <dbReference type="ARBA" id="ARBA00004123"/>
    </source>
</evidence>
<dbReference type="OrthoDB" id="5915660at2759"/>
<dbReference type="PANTHER" id="PTHR11447">
    <property type="entry name" value="CELLULAR TUMOR ANTIGEN P53"/>
    <property type="match status" value="1"/>
</dbReference>
<name>A0A3R7ME20_PENVA</name>
<dbReference type="GO" id="GO:0006915">
    <property type="term" value="P:apoptotic process"/>
    <property type="evidence" value="ECO:0007669"/>
    <property type="project" value="UniProtKB-KW"/>
</dbReference>
<evidence type="ECO:0000256" key="11">
    <source>
        <dbReference type="PIRSR" id="PIRSR602117-1"/>
    </source>
</evidence>
<dbReference type="SUPFAM" id="SSF49417">
    <property type="entry name" value="p53-like transcription factors"/>
    <property type="match status" value="1"/>
</dbReference>
<dbReference type="Gene3D" id="2.60.40.720">
    <property type="match status" value="1"/>
</dbReference>
<dbReference type="GO" id="GO:0046872">
    <property type="term" value="F:metal ion binding"/>
    <property type="evidence" value="ECO:0007669"/>
    <property type="project" value="UniProtKB-KW"/>
</dbReference>
<dbReference type="GO" id="GO:0000978">
    <property type="term" value="F:RNA polymerase II cis-regulatory region sequence-specific DNA binding"/>
    <property type="evidence" value="ECO:0007669"/>
    <property type="project" value="TreeGrafter"/>
</dbReference>
<dbReference type="GO" id="GO:0005634">
    <property type="term" value="C:nucleus"/>
    <property type="evidence" value="ECO:0007669"/>
    <property type="project" value="UniProtKB-SubCell"/>
</dbReference>
<comment type="subcellular location">
    <subcellularLocation>
        <location evidence="1">Nucleus</location>
    </subcellularLocation>
</comment>
<evidence type="ECO:0000259" key="14">
    <source>
        <dbReference type="Pfam" id="PF00870"/>
    </source>
</evidence>
<dbReference type="EMBL" id="QCYY01001152">
    <property type="protein sequence ID" value="ROT80121.1"/>
    <property type="molecule type" value="Genomic_DNA"/>
</dbReference>